<dbReference type="InterPro" id="IPR019606">
    <property type="entry name" value="GerMN"/>
</dbReference>
<comment type="caution">
    <text evidence="3">The sequence shown here is derived from an EMBL/GenBank/DDBJ whole genome shotgun (WGS) entry which is preliminary data.</text>
</comment>
<proteinExistence type="predicted"/>
<evidence type="ECO:0000313" key="4">
    <source>
        <dbReference type="Proteomes" id="UP000244962"/>
    </source>
</evidence>
<dbReference type="PROSITE" id="PS51257">
    <property type="entry name" value="PROKAR_LIPOPROTEIN"/>
    <property type="match status" value="1"/>
</dbReference>
<feature type="signal peptide" evidence="1">
    <location>
        <begin position="1"/>
        <end position="26"/>
    </location>
</feature>
<gene>
    <name evidence="3" type="ORF">DF223_07230</name>
</gene>
<sequence length="563" mass="58513">MRSGRLGTRLAAALALSLAALLSGCAGIPQSGAPQIGQVVPADGDPEVEFLAVGPEKDATQEQIVRGFIDAASSPRDDYATAREYLSPSIRSEWNPDASVLVDLANQRVFAPVDELNMLVTLEPVASVDEAGEFTEFTDPETTSSVYSLVQIDGQWRINSAPDGVVLDEQKFSEVFNPYSLSFFDPTWTHLVPDLRWFPSRASTGTQIVAALLAGPSEWLNGAVSSAFPEGIKLTSNAVPVVNDVAQVDLTSDAFDADEVTLQRMQAQLSASLSGVSTITSVSIAVDGNVQNIPALTLAATRVDPRALALTEEGFGFLGGGTVEQIPGLSPQIEALGATAAVVNQNYSLAAVLNADGVYAVRQSQETGLRVDARPGLIAPSLDRFGFLWTVPEDEPGALLAARADGSQSSIASSWPDASSIQSIQVSRDGTRVLALVHTVGLPRLLVAGITRSADGTPVSLGEPLGFAVGAGVGLSATWVDDVTVASLVGASDGRGEVVTQVIGGESGTLATVDDAVQIVGGNTARQLRALSSTGSVQVLRTSVWQTTSKGVFFLATQLGSPG</sequence>
<name>A0A2U1TF09_9MICO</name>
<dbReference type="SMART" id="SM00909">
    <property type="entry name" value="Germane"/>
    <property type="match status" value="1"/>
</dbReference>
<dbReference type="KEGG" id="myl:C3E77_03800"/>
<organism evidence="3 4">
    <name type="scientific">Mycetocola zhujimingii</name>
    <dbReference type="NCBI Taxonomy" id="2079792"/>
    <lineage>
        <taxon>Bacteria</taxon>
        <taxon>Bacillati</taxon>
        <taxon>Actinomycetota</taxon>
        <taxon>Actinomycetes</taxon>
        <taxon>Micrococcales</taxon>
        <taxon>Microbacteriaceae</taxon>
        <taxon>Mycetocola</taxon>
    </lineage>
</organism>
<dbReference type="Pfam" id="PF25976">
    <property type="entry name" value="LpqB_N"/>
    <property type="match status" value="1"/>
</dbReference>
<keyword evidence="4" id="KW-1185">Reference proteome</keyword>
<dbReference type="InterPro" id="IPR018910">
    <property type="entry name" value="LpqB_C"/>
</dbReference>
<dbReference type="Pfam" id="PF10646">
    <property type="entry name" value="Germane"/>
    <property type="match status" value="1"/>
</dbReference>
<reference evidence="4" key="1">
    <citation type="submission" date="2018-04" db="EMBL/GenBank/DDBJ databases">
        <authorList>
            <person name="Liu S."/>
            <person name="Wang Z."/>
            <person name="Li J."/>
        </authorList>
    </citation>
    <scope>NUCLEOTIDE SEQUENCE [LARGE SCALE GENOMIC DNA]</scope>
    <source>
        <strain evidence="4">622</strain>
    </source>
</reference>
<evidence type="ECO:0000259" key="2">
    <source>
        <dbReference type="SMART" id="SM00909"/>
    </source>
</evidence>
<dbReference type="Pfam" id="PF10647">
    <property type="entry name" value="Gmad1"/>
    <property type="match status" value="1"/>
</dbReference>
<dbReference type="Proteomes" id="UP000244962">
    <property type="component" value="Unassembled WGS sequence"/>
</dbReference>
<evidence type="ECO:0000313" key="3">
    <source>
        <dbReference type="EMBL" id="PWC07400.1"/>
    </source>
</evidence>
<feature type="domain" description="GerMN" evidence="2">
    <location>
        <begin position="205"/>
        <end position="295"/>
    </location>
</feature>
<dbReference type="AlphaFoldDB" id="A0A2U1TF09"/>
<dbReference type="EMBL" id="QEFB01000005">
    <property type="protein sequence ID" value="PWC07400.1"/>
    <property type="molecule type" value="Genomic_DNA"/>
</dbReference>
<protein>
    <recommendedName>
        <fullName evidence="2">GerMN domain-containing protein</fullName>
    </recommendedName>
</protein>
<accession>A0A2U1TF09</accession>
<evidence type="ECO:0000256" key="1">
    <source>
        <dbReference type="SAM" id="SignalP"/>
    </source>
</evidence>
<feature type="chain" id="PRO_5038880691" description="GerMN domain-containing protein" evidence="1">
    <location>
        <begin position="27"/>
        <end position="563"/>
    </location>
</feature>
<dbReference type="OrthoDB" id="3226781at2"/>
<keyword evidence="1" id="KW-0732">Signal</keyword>
<dbReference type="InterPro" id="IPR059026">
    <property type="entry name" value="LpqB_N"/>
</dbReference>